<keyword evidence="14" id="KW-0282">Flagellum</keyword>
<keyword evidence="14" id="KW-0969">Cilium</keyword>
<evidence type="ECO:0000256" key="4">
    <source>
        <dbReference type="ARBA" id="ARBA00007974"/>
    </source>
</evidence>
<dbReference type="SMART" id="SM00047">
    <property type="entry name" value="LYZ2"/>
    <property type="match status" value="1"/>
</dbReference>
<evidence type="ECO:0000256" key="1">
    <source>
        <dbReference type="ARBA" id="ARBA00002954"/>
    </source>
</evidence>
<dbReference type="EMBL" id="LDOV01000005">
    <property type="protein sequence ID" value="KLV02555.1"/>
    <property type="molecule type" value="Genomic_DNA"/>
</dbReference>
<sequence>MKTTSPGFIHDMANLDRLRAGIGDDQGESLKAAAEQFEAIFTQMLFKSMRQANEAFESDLMSSSNSKFFEQMHDEQMASELSTTGSLGLADLIVEQLGGGISSDHAKASTDADKAADSALASKRLGDEFEIRPITQPAPSAKSAHASEETSPMPMKDFSAVFAAATTSSSPANSSPSADSVNGIKKAAEPMFDSPRDFVARLTPFAEKAAKALGTDPAVLIAQAALETGWGKKVIKNAAGSSHNLFNIKADPRWNGGKVATNTLEFHQGIPVQEKAAFRAYANYQDSFNDYVRFLNDNPRYGEALAQPADPKQFIRNIHQAGYATDPQYADKIIGVMDSVKGYMAQERS</sequence>
<keyword evidence="10" id="KW-0961">Cell wall biogenesis/degradation</keyword>
<keyword evidence="8" id="KW-0378">Hydrolase</keyword>
<protein>
    <recommendedName>
        <fullName evidence="5">Peptidoglycan hydrolase FlgJ</fullName>
    </recommendedName>
    <alternativeName>
        <fullName evidence="11">Muramidase FlgJ</fullName>
    </alternativeName>
</protein>
<comment type="similarity">
    <text evidence="3">In the N-terminal section; belongs to the FlgJ family.</text>
</comment>
<name>A0A0J1GS19_9GAMM</name>
<evidence type="ECO:0000256" key="10">
    <source>
        <dbReference type="ARBA" id="ARBA00023316"/>
    </source>
</evidence>
<evidence type="ECO:0000313" key="14">
    <source>
        <dbReference type="EMBL" id="KLV02555.1"/>
    </source>
</evidence>
<comment type="function">
    <text evidence="1">Flagellum-specific muramidase which hydrolyzes the peptidoglycan layer to assemble the rod structure in the periplasmic space.</text>
</comment>
<dbReference type="GO" id="GO:0016798">
    <property type="term" value="F:hydrolase activity, acting on glycosyl bonds"/>
    <property type="evidence" value="ECO:0007669"/>
    <property type="project" value="UniProtKB-KW"/>
</dbReference>
<accession>A0A0J1GS19</accession>
<keyword evidence="15" id="KW-1185">Reference proteome</keyword>
<dbReference type="GO" id="GO:0071555">
    <property type="term" value="P:cell wall organization"/>
    <property type="evidence" value="ECO:0007669"/>
    <property type="project" value="UniProtKB-KW"/>
</dbReference>
<evidence type="ECO:0000256" key="11">
    <source>
        <dbReference type="ARBA" id="ARBA00030835"/>
    </source>
</evidence>
<dbReference type="InterPro" id="IPR051056">
    <property type="entry name" value="Glycosyl_Hydrolase_73"/>
</dbReference>
<dbReference type="PRINTS" id="PR01002">
    <property type="entry name" value="FLGFLGJ"/>
</dbReference>
<evidence type="ECO:0000256" key="8">
    <source>
        <dbReference type="ARBA" id="ARBA00022801"/>
    </source>
</evidence>
<gene>
    <name evidence="14" type="ORF">ABT58_02610</name>
</gene>
<dbReference type="RefSeq" id="WP_047872812.1">
    <property type="nucleotide sequence ID" value="NZ_BMYC01000007.1"/>
</dbReference>
<dbReference type="InterPro" id="IPR002901">
    <property type="entry name" value="MGlyc_endo_b_GlcNAc-like_dom"/>
</dbReference>
<evidence type="ECO:0000256" key="5">
    <source>
        <dbReference type="ARBA" id="ARBA00013433"/>
    </source>
</evidence>
<keyword evidence="9" id="KW-0326">Glycosidase</keyword>
<evidence type="ECO:0000256" key="9">
    <source>
        <dbReference type="ARBA" id="ARBA00023295"/>
    </source>
</evidence>
<dbReference type="PANTHER" id="PTHR33308">
    <property type="entry name" value="PEPTIDOGLYCAN HYDROLASE FLGJ"/>
    <property type="match status" value="1"/>
</dbReference>
<dbReference type="PATRIC" id="fig|754436.4.peg.550"/>
<dbReference type="Pfam" id="PF01832">
    <property type="entry name" value="Glucosaminidase"/>
    <property type="match status" value="1"/>
</dbReference>
<proteinExistence type="inferred from homology"/>
<reference evidence="14 15" key="1">
    <citation type="submission" date="2015-05" db="EMBL/GenBank/DDBJ databases">
        <title>Photobacterium galathea sp. nov.</title>
        <authorList>
            <person name="Machado H."/>
            <person name="Gram L."/>
        </authorList>
    </citation>
    <scope>NUCLEOTIDE SEQUENCE [LARGE SCALE GENOMIC DNA]</scope>
    <source>
        <strain evidence="14 15">DSM 25995</strain>
    </source>
</reference>
<dbReference type="Proteomes" id="UP000036426">
    <property type="component" value="Unassembled WGS sequence"/>
</dbReference>
<dbReference type="InterPro" id="IPR019301">
    <property type="entry name" value="Flagellar_prot_FlgJ_N"/>
</dbReference>
<keyword evidence="7" id="KW-1005">Bacterial flagellum biogenesis</keyword>
<feature type="domain" description="Mannosyl-glycoprotein endo-beta-N-acetylglucosamidase-like" evidence="13">
    <location>
        <begin position="183"/>
        <end position="349"/>
    </location>
</feature>
<keyword evidence="14" id="KW-0966">Cell projection</keyword>
<dbReference type="GO" id="GO:0004040">
    <property type="term" value="F:amidase activity"/>
    <property type="evidence" value="ECO:0007669"/>
    <property type="project" value="InterPro"/>
</dbReference>
<dbReference type="GO" id="GO:0042597">
    <property type="term" value="C:periplasmic space"/>
    <property type="evidence" value="ECO:0007669"/>
    <property type="project" value="UniProtKB-SubCell"/>
</dbReference>
<dbReference type="NCBIfam" id="TIGR02541">
    <property type="entry name" value="flagell_FlgJ"/>
    <property type="match status" value="1"/>
</dbReference>
<dbReference type="AlphaFoldDB" id="A0A0J1GS19"/>
<evidence type="ECO:0000256" key="3">
    <source>
        <dbReference type="ARBA" id="ARBA00006880"/>
    </source>
</evidence>
<evidence type="ECO:0000256" key="12">
    <source>
        <dbReference type="SAM" id="MobiDB-lite"/>
    </source>
</evidence>
<comment type="caution">
    <text evidence="14">The sequence shown here is derived from an EMBL/GenBank/DDBJ whole genome shotgun (WGS) entry which is preliminary data.</text>
</comment>
<dbReference type="GO" id="GO:0044780">
    <property type="term" value="P:bacterial-type flagellum assembly"/>
    <property type="evidence" value="ECO:0007669"/>
    <property type="project" value="InterPro"/>
</dbReference>
<organism evidence="14 15">
    <name type="scientific">Photobacterium aphoticum</name>
    <dbReference type="NCBI Taxonomy" id="754436"/>
    <lineage>
        <taxon>Bacteria</taxon>
        <taxon>Pseudomonadati</taxon>
        <taxon>Pseudomonadota</taxon>
        <taxon>Gammaproteobacteria</taxon>
        <taxon>Vibrionales</taxon>
        <taxon>Vibrionaceae</taxon>
        <taxon>Photobacterium</taxon>
    </lineage>
</organism>
<evidence type="ECO:0000256" key="6">
    <source>
        <dbReference type="ARBA" id="ARBA00022764"/>
    </source>
</evidence>
<evidence type="ECO:0000256" key="7">
    <source>
        <dbReference type="ARBA" id="ARBA00022795"/>
    </source>
</evidence>
<dbReference type="GO" id="GO:0071973">
    <property type="term" value="P:bacterial-type flagellum-dependent cell motility"/>
    <property type="evidence" value="ECO:0007669"/>
    <property type="project" value="TreeGrafter"/>
</dbReference>
<dbReference type="Pfam" id="PF10135">
    <property type="entry name" value="Rod-binding"/>
    <property type="match status" value="1"/>
</dbReference>
<comment type="subcellular location">
    <subcellularLocation>
        <location evidence="2">Periplasm</location>
    </subcellularLocation>
</comment>
<evidence type="ECO:0000256" key="2">
    <source>
        <dbReference type="ARBA" id="ARBA00004418"/>
    </source>
</evidence>
<dbReference type="PANTHER" id="PTHR33308:SF9">
    <property type="entry name" value="PEPTIDOGLYCAN HYDROLASE FLGJ"/>
    <property type="match status" value="1"/>
</dbReference>
<comment type="similarity">
    <text evidence="4">In the C-terminal section; belongs to the glycosyl hydrolase 73 family.</text>
</comment>
<dbReference type="Gene3D" id="2.10.70.40">
    <property type="entry name" value="peptidoglycan hydrolase"/>
    <property type="match status" value="1"/>
</dbReference>
<dbReference type="OrthoDB" id="289937at2"/>
<evidence type="ECO:0000313" key="15">
    <source>
        <dbReference type="Proteomes" id="UP000036426"/>
    </source>
</evidence>
<dbReference type="Gene3D" id="1.10.530.10">
    <property type="match status" value="1"/>
</dbReference>
<feature type="region of interest" description="Disordered" evidence="12">
    <location>
        <begin position="127"/>
        <end position="152"/>
    </location>
</feature>
<keyword evidence="6" id="KW-0574">Periplasm</keyword>
<dbReference type="InterPro" id="IPR013377">
    <property type="entry name" value="FlgJ"/>
</dbReference>
<evidence type="ECO:0000259" key="13">
    <source>
        <dbReference type="SMART" id="SM00047"/>
    </source>
</evidence>